<dbReference type="Proteomes" id="UP001152795">
    <property type="component" value="Unassembled WGS sequence"/>
</dbReference>
<feature type="non-terminal residue" evidence="1">
    <location>
        <position position="1"/>
    </location>
</feature>
<accession>A0A6S7JTK2</accession>
<dbReference type="EMBL" id="CACRXK020019251">
    <property type="protein sequence ID" value="CAB4033444.1"/>
    <property type="molecule type" value="Genomic_DNA"/>
</dbReference>
<dbReference type="OrthoDB" id="5983036at2759"/>
<evidence type="ECO:0000313" key="2">
    <source>
        <dbReference type="Proteomes" id="UP001152795"/>
    </source>
</evidence>
<dbReference type="AlphaFoldDB" id="A0A6S7JTK2"/>
<evidence type="ECO:0000313" key="1">
    <source>
        <dbReference type="EMBL" id="CAB4033444.1"/>
    </source>
</evidence>
<protein>
    <submittedName>
        <fullName evidence="1">Uncharacterized protein</fullName>
    </submittedName>
</protein>
<comment type="caution">
    <text evidence="1">The sequence shown here is derived from an EMBL/GenBank/DDBJ whole genome shotgun (WGS) entry which is preliminary data.</text>
</comment>
<sequence length="67" mass="7459">QLQEKHPEAQEAKLGSLLFGPFEEVHDSLYQQIDGEMIHETALRTKGSSGPSGVDANRFKRIFACKS</sequence>
<name>A0A6S7JTK2_PARCT</name>
<reference evidence="1" key="1">
    <citation type="submission" date="2020-04" db="EMBL/GenBank/DDBJ databases">
        <authorList>
            <person name="Alioto T."/>
            <person name="Alioto T."/>
            <person name="Gomez Garrido J."/>
        </authorList>
    </citation>
    <scope>NUCLEOTIDE SEQUENCE</scope>
    <source>
        <strain evidence="1">A484AB</strain>
    </source>
</reference>
<gene>
    <name evidence="1" type="ORF">PACLA_8A002606</name>
</gene>
<organism evidence="1 2">
    <name type="scientific">Paramuricea clavata</name>
    <name type="common">Red gorgonian</name>
    <name type="synonym">Violescent sea-whip</name>
    <dbReference type="NCBI Taxonomy" id="317549"/>
    <lineage>
        <taxon>Eukaryota</taxon>
        <taxon>Metazoa</taxon>
        <taxon>Cnidaria</taxon>
        <taxon>Anthozoa</taxon>
        <taxon>Octocorallia</taxon>
        <taxon>Malacalcyonacea</taxon>
        <taxon>Plexauridae</taxon>
        <taxon>Paramuricea</taxon>
    </lineage>
</organism>
<keyword evidence="2" id="KW-1185">Reference proteome</keyword>
<proteinExistence type="predicted"/>